<dbReference type="Proteomes" id="UP000030151">
    <property type="component" value="Unassembled WGS sequence"/>
</dbReference>
<dbReference type="EMBL" id="JELW01000019">
    <property type="protein sequence ID" value="EXU99352.1"/>
    <property type="molecule type" value="Genomic_DNA"/>
</dbReference>
<feature type="domain" description="Tautomerase cis-CaaD-like" evidence="1">
    <location>
        <begin position="1"/>
        <end position="145"/>
    </location>
</feature>
<comment type="caution">
    <text evidence="2">The sequence shown here is derived from an EMBL/GenBank/DDBJ whole genome shotgun (WGS) entry which is preliminary data.</text>
</comment>
<dbReference type="InterPro" id="IPR014347">
    <property type="entry name" value="Tautomerase/MIF_sf"/>
</dbReference>
<sequence>MPYWNIYHPDDVLRDDAEKDAIAKAITEIYTAIPLPAFYVGVFFFPMPRNEIYRGGQPQASSSAQEPTFIHVRFTHIARQFPPGESEKKDKFLDRVTEILKPFTIDKGWYLELTGEEGDRSLLRVQGMRMPSPGSEDEKKWVAENAAVPYGPYLSRM</sequence>
<dbReference type="eggNOG" id="ENOG502SN9D">
    <property type="taxonomic scope" value="Eukaryota"/>
</dbReference>
<evidence type="ECO:0000313" key="2">
    <source>
        <dbReference type="EMBL" id="EXU99352.1"/>
    </source>
</evidence>
<dbReference type="Pfam" id="PF14832">
    <property type="entry name" value="Tautomerase_3"/>
    <property type="match status" value="1"/>
</dbReference>
<dbReference type="InterPro" id="IPR028116">
    <property type="entry name" value="Cis-CaaD-like"/>
</dbReference>
<dbReference type="OrthoDB" id="2129288at2759"/>
<reference evidence="2 3" key="1">
    <citation type="submission" date="2014-02" db="EMBL/GenBank/DDBJ databases">
        <title>The genome sequence of the entomopathogenic fungus Metarhizium robertsii ARSEF 2575.</title>
        <authorList>
            <person name="Giuliano Garisto Donzelli B."/>
            <person name="Roe B.A."/>
            <person name="Macmil S.L."/>
            <person name="Krasnoff S.B."/>
            <person name="Gibson D.M."/>
        </authorList>
    </citation>
    <scope>NUCLEOTIDE SEQUENCE [LARGE SCALE GENOMIC DNA]</scope>
    <source>
        <strain evidence="2 3">ARSEF 2575</strain>
    </source>
</reference>
<evidence type="ECO:0000259" key="1">
    <source>
        <dbReference type="Pfam" id="PF14832"/>
    </source>
</evidence>
<accession>A0A014NCG8</accession>
<gene>
    <name evidence="2" type="ORF">X797_007488</name>
</gene>
<dbReference type="AlphaFoldDB" id="A0A014NCG8"/>
<proteinExistence type="predicted"/>
<dbReference type="HOGENOM" id="CLU_113367_0_0_1"/>
<dbReference type="SUPFAM" id="SSF55331">
    <property type="entry name" value="Tautomerase/MIF"/>
    <property type="match status" value="1"/>
</dbReference>
<dbReference type="Gene3D" id="3.30.429.10">
    <property type="entry name" value="Macrophage Migration Inhibitory Factor"/>
    <property type="match status" value="1"/>
</dbReference>
<evidence type="ECO:0000313" key="3">
    <source>
        <dbReference type="Proteomes" id="UP000030151"/>
    </source>
</evidence>
<protein>
    <recommendedName>
        <fullName evidence="1">Tautomerase cis-CaaD-like domain-containing protein</fullName>
    </recommendedName>
</protein>
<organism evidence="2 3">
    <name type="scientific">Metarhizium robertsii</name>
    <dbReference type="NCBI Taxonomy" id="568076"/>
    <lineage>
        <taxon>Eukaryota</taxon>
        <taxon>Fungi</taxon>
        <taxon>Dikarya</taxon>
        <taxon>Ascomycota</taxon>
        <taxon>Pezizomycotina</taxon>
        <taxon>Sordariomycetes</taxon>
        <taxon>Hypocreomycetidae</taxon>
        <taxon>Hypocreales</taxon>
        <taxon>Clavicipitaceae</taxon>
        <taxon>Metarhizium</taxon>
    </lineage>
</organism>
<name>A0A014NCG8_9HYPO</name>